<keyword evidence="3" id="KW-1185">Reference proteome</keyword>
<evidence type="ECO:0000313" key="3">
    <source>
        <dbReference type="Proteomes" id="UP000054740"/>
    </source>
</evidence>
<dbReference type="RefSeq" id="WP_053570401.1">
    <property type="nucleotide sequence ID" value="NZ_FCNY02000008.1"/>
</dbReference>
<dbReference type="Gene3D" id="3.10.350.10">
    <property type="entry name" value="LysM domain"/>
    <property type="match status" value="1"/>
</dbReference>
<protein>
    <recommendedName>
        <fullName evidence="1">Contractile injection system tube protein N-terminal domain-containing protein</fullName>
    </recommendedName>
</protein>
<dbReference type="Proteomes" id="UP000054740">
    <property type="component" value="Unassembled WGS sequence"/>
</dbReference>
<organism evidence="2 3">
    <name type="scientific">Caballeronia cordobensis</name>
    <name type="common">Burkholderia cordobensis</name>
    <dbReference type="NCBI Taxonomy" id="1353886"/>
    <lineage>
        <taxon>Bacteria</taxon>
        <taxon>Pseudomonadati</taxon>
        <taxon>Pseudomonadota</taxon>
        <taxon>Betaproteobacteria</taxon>
        <taxon>Burkholderiales</taxon>
        <taxon>Burkholderiaceae</taxon>
        <taxon>Caballeronia</taxon>
    </lineage>
</organism>
<dbReference type="CDD" id="cd00118">
    <property type="entry name" value="LysM"/>
    <property type="match status" value="1"/>
</dbReference>
<evidence type="ECO:0000313" key="2">
    <source>
        <dbReference type="EMBL" id="SAL46096.1"/>
    </source>
</evidence>
<dbReference type="InterPro" id="IPR045361">
    <property type="entry name" value="CIS_tube_prot_N"/>
</dbReference>
<feature type="domain" description="Contractile injection system tube protein N-terminal" evidence="1">
    <location>
        <begin position="13"/>
        <end position="153"/>
    </location>
</feature>
<proteinExistence type="predicted"/>
<sequence>MQLEKAIITNTVTGQQIPVQFNPEEYTLNRDNNYAQAAVPGLSAPLLQFVNGNLQTLEMELFLDSYEEHKIGSRVVNAAQSDVRDLVRQVTDLMNIQPSTHAPPVLLFTWGSLAFTCVLAKAMQRFVMFLANGTPVRARINASFSEYRNIDLEAKEVKRETSDYSKRHLVIEGETLSSIAGAEYGDPRLWRVIAVANRLQRARNLPAGSRLRLPNLPYRDPDTGKVYA</sequence>
<dbReference type="InterPro" id="IPR036779">
    <property type="entry name" value="LysM_dom_sf"/>
</dbReference>
<gene>
    <name evidence="2" type="ORF">AWB70_03619</name>
</gene>
<name>A0A158HP88_CABCO</name>
<dbReference type="InterPro" id="IPR018392">
    <property type="entry name" value="LysM"/>
</dbReference>
<accession>A0A158HP88</accession>
<evidence type="ECO:0000259" key="1">
    <source>
        <dbReference type="Pfam" id="PF19266"/>
    </source>
</evidence>
<reference evidence="3" key="1">
    <citation type="submission" date="2016-01" db="EMBL/GenBank/DDBJ databases">
        <authorList>
            <person name="Peeters C."/>
        </authorList>
    </citation>
    <scope>NUCLEOTIDE SEQUENCE [LARGE SCALE GENOMIC DNA]</scope>
</reference>
<dbReference type="Pfam" id="PF19266">
    <property type="entry name" value="CIS_tube"/>
    <property type="match status" value="1"/>
</dbReference>
<dbReference type="EMBL" id="FCNY02000008">
    <property type="protein sequence ID" value="SAL46096.1"/>
    <property type="molecule type" value="Genomic_DNA"/>
</dbReference>
<dbReference type="AlphaFoldDB" id="A0A158HP88"/>